<dbReference type="CDD" id="cd03392">
    <property type="entry name" value="PAP2_like_2"/>
    <property type="match status" value="1"/>
</dbReference>
<feature type="compositionally biased region" description="Basic and acidic residues" evidence="1">
    <location>
        <begin position="212"/>
        <end position="221"/>
    </location>
</feature>
<dbReference type="PANTHER" id="PTHR14969:SF13">
    <property type="entry name" value="AT30094P"/>
    <property type="match status" value="1"/>
</dbReference>
<feature type="transmembrane region" description="Helical" evidence="2">
    <location>
        <begin position="89"/>
        <end position="111"/>
    </location>
</feature>
<dbReference type="EMBL" id="JBITMB010000015">
    <property type="protein sequence ID" value="MFI7445587.1"/>
    <property type="molecule type" value="Genomic_DNA"/>
</dbReference>
<keyword evidence="2" id="KW-0472">Membrane</keyword>
<comment type="caution">
    <text evidence="4">The sequence shown here is derived from an EMBL/GenBank/DDBJ whole genome shotgun (WGS) entry which is preliminary data.</text>
</comment>
<feature type="transmembrane region" description="Helical" evidence="2">
    <location>
        <begin position="131"/>
        <end position="149"/>
    </location>
</feature>
<dbReference type="Proteomes" id="UP001612928">
    <property type="component" value="Unassembled WGS sequence"/>
</dbReference>
<evidence type="ECO:0000313" key="4">
    <source>
        <dbReference type="EMBL" id="MFI7445587.1"/>
    </source>
</evidence>
<keyword evidence="2" id="KW-0812">Transmembrane</keyword>
<feature type="compositionally biased region" description="Low complexity" evidence="1">
    <location>
        <begin position="222"/>
        <end position="232"/>
    </location>
</feature>
<dbReference type="SUPFAM" id="SSF48317">
    <property type="entry name" value="Acid phosphatase/Vanadium-dependent haloperoxidase"/>
    <property type="match status" value="1"/>
</dbReference>
<feature type="transmembrane region" description="Helical" evidence="2">
    <location>
        <begin position="187"/>
        <end position="206"/>
    </location>
</feature>
<feature type="transmembrane region" description="Helical" evidence="2">
    <location>
        <begin position="65"/>
        <end position="82"/>
    </location>
</feature>
<dbReference type="SMART" id="SM00014">
    <property type="entry name" value="acidPPc"/>
    <property type="match status" value="1"/>
</dbReference>
<dbReference type="PANTHER" id="PTHR14969">
    <property type="entry name" value="SPHINGOSINE-1-PHOSPHATE PHOSPHOHYDROLASE"/>
    <property type="match status" value="1"/>
</dbReference>
<accession>A0ABW8AGL6</accession>
<dbReference type="InterPro" id="IPR000326">
    <property type="entry name" value="PAP2/HPO"/>
</dbReference>
<name>A0ABW8AGL6_9ACTN</name>
<protein>
    <submittedName>
        <fullName evidence="4">Phosphatase PAP2 family protein</fullName>
    </submittedName>
</protein>
<organism evidence="4 5">
    <name type="scientific">Nonomuraea indica</name>
    <dbReference type="NCBI Taxonomy" id="1581193"/>
    <lineage>
        <taxon>Bacteria</taxon>
        <taxon>Bacillati</taxon>
        <taxon>Actinomycetota</taxon>
        <taxon>Actinomycetes</taxon>
        <taxon>Streptosporangiales</taxon>
        <taxon>Streptosporangiaceae</taxon>
        <taxon>Nonomuraea</taxon>
    </lineage>
</organism>
<feature type="transmembrane region" description="Helical" evidence="2">
    <location>
        <begin position="156"/>
        <end position="175"/>
    </location>
</feature>
<dbReference type="Pfam" id="PF01569">
    <property type="entry name" value="PAP2"/>
    <property type="match status" value="1"/>
</dbReference>
<evidence type="ECO:0000259" key="3">
    <source>
        <dbReference type="SMART" id="SM00014"/>
    </source>
</evidence>
<evidence type="ECO:0000313" key="5">
    <source>
        <dbReference type="Proteomes" id="UP001612928"/>
    </source>
</evidence>
<feature type="domain" description="Phosphatidic acid phosphatase type 2/haloperoxidase" evidence="3">
    <location>
        <begin position="89"/>
        <end position="202"/>
    </location>
</feature>
<keyword evidence="2" id="KW-1133">Transmembrane helix</keyword>
<sequence>MTDRLRYYASVLLLPLVALATVTYGAGELITSLPTGEAAVNTRLAAWRTGLWNTLTDIGTSLSDTPYIVALTAVTAAFLGLVRRRWHEAAFLVAAVWSQSLIFLATSALVARHRPPVHHLDPAPPTSSFPSGHVSAAVGFYCAVTLLLAARLRSPVARVLVWTLGVAVPLIVAFSRLYRGMHFLTDVLWGLLLGACCVAVSARAILTRHRRVQADRHERPRAPAGAPAEHSS</sequence>
<dbReference type="RefSeq" id="WP_397026057.1">
    <property type="nucleotide sequence ID" value="NZ_JBITMB010000015.1"/>
</dbReference>
<dbReference type="InterPro" id="IPR036938">
    <property type="entry name" value="PAP2/HPO_sf"/>
</dbReference>
<evidence type="ECO:0000256" key="1">
    <source>
        <dbReference type="SAM" id="MobiDB-lite"/>
    </source>
</evidence>
<reference evidence="4 5" key="1">
    <citation type="submission" date="2024-10" db="EMBL/GenBank/DDBJ databases">
        <title>The Natural Products Discovery Center: Release of the First 8490 Sequenced Strains for Exploring Actinobacteria Biosynthetic Diversity.</title>
        <authorList>
            <person name="Kalkreuter E."/>
            <person name="Kautsar S.A."/>
            <person name="Yang D."/>
            <person name="Bader C.D."/>
            <person name="Teijaro C.N."/>
            <person name="Fluegel L."/>
            <person name="Davis C.M."/>
            <person name="Simpson J.R."/>
            <person name="Lauterbach L."/>
            <person name="Steele A.D."/>
            <person name="Gui C."/>
            <person name="Meng S."/>
            <person name="Li G."/>
            <person name="Viehrig K."/>
            <person name="Ye F."/>
            <person name="Su P."/>
            <person name="Kiefer A.F."/>
            <person name="Nichols A."/>
            <person name="Cepeda A.J."/>
            <person name="Yan W."/>
            <person name="Fan B."/>
            <person name="Jiang Y."/>
            <person name="Adhikari A."/>
            <person name="Zheng C.-J."/>
            <person name="Schuster L."/>
            <person name="Cowan T.M."/>
            <person name="Smanski M.J."/>
            <person name="Chevrette M.G."/>
            <person name="De Carvalho L.P.S."/>
            <person name="Shen B."/>
        </authorList>
    </citation>
    <scope>NUCLEOTIDE SEQUENCE [LARGE SCALE GENOMIC DNA]</scope>
    <source>
        <strain evidence="4 5">NPDC049503</strain>
    </source>
</reference>
<evidence type="ECO:0000256" key="2">
    <source>
        <dbReference type="SAM" id="Phobius"/>
    </source>
</evidence>
<feature type="region of interest" description="Disordered" evidence="1">
    <location>
        <begin position="212"/>
        <end position="232"/>
    </location>
</feature>
<keyword evidence="5" id="KW-1185">Reference proteome</keyword>
<proteinExistence type="predicted"/>
<gene>
    <name evidence="4" type="ORF">ACIBP5_36945</name>
</gene>
<dbReference type="Gene3D" id="1.20.144.10">
    <property type="entry name" value="Phosphatidic acid phosphatase type 2/haloperoxidase"/>
    <property type="match status" value="1"/>
</dbReference>